<gene>
    <name evidence="2" type="ORF">UFOPK1827_01517</name>
</gene>
<accession>A0A6J6HLE7</accession>
<keyword evidence="1" id="KW-0812">Transmembrane</keyword>
<dbReference type="AlphaFoldDB" id="A0A6J6HLE7"/>
<feature type="transmembrane region" description="Helical" evidence="1">
    <location>
        <begin position="64"/>
        <end position="83"/>
    </location>
</feature>
<keyword evidence="1" id="KW-1133">Transmembrane helix</keyword>
<organism evidence="2">
    <name type="scientific">freshwater metagenome</name>
    <dbReference type="NCBI Taxonomy" id="449393"/>
    <lineage>
        <taxon>unclassified sequences</taxon>
        <taxon>metagenomes</taxon>
        <taxon>ecological metagenomes</taxon>
    </lineage>
</organism>
<dbReference type="Pfam" id="PF10825">
    <property type="entry name" value="DUF2752"/>
    <property type="match status" value="1"/>
</dbReference>
<feature type="transmembrane region" description="Helical" evidence="1">
    <location>
        <begin position="95"/>
        <end position="113"/>
    </location>
</feature>
<reference evidence="2" key="1">
    <citation type="submission" date="2020-05" db="EMBL/GenBank/DDBJ databases">
        <authorList>
            <person name="Chiriac C."/>
            <person name="Salcher M."/>
            <person name="Ghai R."/>
            <person name="Kavagutti S V."/>
        </authorList>
    </citation>
    <scope>NUCLEOTIDE SEQUENCE</scope>
</reference>
<name>A0A6J6HLE7_9ZZZZ</name>
<dbReference type="EMBL" id="CAEZUO010000087">
    <property type="protein sequence ID" value="CAB4614602.1"/>
    <property type="molecule type" value="Genomic_DNA"/>
</dbReference>
<sequence length="128" mass="13862">MWIAGGIALAGCVAIGVIDPNTTQVFPACAFKAATGLDCPGCGMTRGLHALLHGDVLRAMSHNIVLIVILASSALWFGWNAVARRVGKRQLRFEFRRNTWIAIGLAVFAFWVVRNLPWAPFNWLGSGA</sequence>
<proteinExistence type="predicted"/>
<evidence type="ECO:0000256" key="1">
    <source>
        <dbReference type="SAM" id="Phobius"/>
    </source>
</evidence>
<evidence type="ECO:0000313" key="2">
    <source>
        <dbReference type="EMBL" id="CAB4614602.1"/>
    </source>
</evidence>
<keyword evidence="1" id="KW-0472">Membrane</keyword>
<dbReference type="InterPro" id="IPR021215">
    <property type="entry name" value="DUF2752"/>
</dbReference>
<protein>
    <submittedName>
        <fullName evidence="2">Unannotated protein</fullName>
    </submittedName>
</protein>